<sequence>MWDFILNGLKRIWDFLKKVVVAIFNFLKDLANWFKNKYKMVVEKHPNATPIALKIKEELEAGNYNTIDLGLKQDKGYIVKTFYDENTGEILSEDTEIVEFSKLDNDTKAQFGNKDMLVLK</sequence>
<protein>
    <submittedName>
        <fullName evidence="1">Uncharacterized protein</fullName>
    </submittedName>
</protein>
<dbReference type="RefSeq" id="WP_088594967.1">
    <property type="nucleotide sequence ID" value="NZ_CP022022.1"/>
</dbReference>
<dbReference type="EMBL" id="CP022022">
    <property type="protein sequence ID" value="ASF44118.1"/>
    <property type="molecule type" value="Genomic_DNA"/>
</dbReference>
<evidence type="ECO:0000313" key="1">
    <source>
        <dbReference type="EMBL" id="ASF44118.1"/>
    </source>
</evidence>
<reference evidence="2" key="1">
    <citation type="submission" date="2017-06" db="EMBL/GenBank/DDBJ databases">
        <title>Complete genome sequence of Capnocytophaga sp. KCOM 1579 (=ChDC OS43) isolated from a human refractory periapical abscess lesion.</title>
        <authorList>
            <person name="Kook J.-K."/>
            <person name="Park S.-N."/>
            <person name="Lim Y.K."/>
            <person name="Roh H."/>
        </authorList>
    </citation>
    <scope>NUCLEOTIDE SEQUENCE [LARGE SCALE GENOMIC DNA]</scope>
    <source>
        <strain evidence="2">ChDC OS43</strain>
    </source>
</reference>
<dbReference type="AlphaFoldDB" id="A0A1Z4BS80"/>
<dbReference type="KEGG" id="capn:CBG49_14020"/>
<proteinExistence type="predicted"/>
<name>A0A1Z4BS80_9FLAO</name>
<accession>A0A1Z4BS80</accession>
<evidence type="ECO:0000313" key="2">
    <source>
        <dbReference type="Proteomes" id="UP000197007"/>
    </source>
</evidence>
<dbReference type="Proteomes" id="UP000197007">
    <property type="component" value="Chromosome"/>
</dbReference>
<organism evidence="1 2">
    <name type="scientific">Capnocytophaga endodontalis</name>
    <dbReference type="NCBI Taxonomy" id="2708117"/>
    <lineage>
        <taxon>Bacteria</taxon>
        <taxon>Pseudomonadati</taxon>
        <taxon>Bacteroidota</taxon>
        <taxon>Flavobacteriia</taxon>
        <taxon>Flavobacteriales</taxon>
        <taxon>Flavobacteriaceae</taxon>
        <taxon>Capnocytophaga</taxon>
    </lineage>
</organism>
<gene>
    <name evidence="1" type="ORF">CBG49_14020</name>
</gene>
<keyword evidence="2" id="KW-1185">Reference proteome</keyword>